<dbReference type="EMBL" id="JACAZI010000007">
    <property type="protein sequence ID" value="KAF7356042.1"/>
    <property type="molecule type" value="Genomic_DNA"/>
</dbReference>
<comment type="caution">
    <text evidence="1">The sequence shown here is derived from an EMBL/GenBank/DDBJ whole genome shotgun (WGS) entry which is preliminary data.</text>
</comment>
<protein>
    <submittedName>
        <fullName evidence="1">Uncharacterized protein</fullName>
    </submittedName>
</protein>
<dbReference type="OrthoDB" id="5596707at2759"/>
<gene>
    <name evidence="1" type="ORF">MVEN_00934000</name>
</gene>
<dbReference type="AlphaFoldDB" id="A0A8H6YBE9"/>
<evidence type="ECO:0000313" key="2">
    <source>
        <dbReference type="Proteomes" id="UP000620124"/>
    </source>
</evidence>
<proteinExistence type="predicted"/>
<reference evidence="1" key="1">
    <citation type="submission" date="2020-05" db="EMBL/GenBank/DDBJ databases">
        <title>Mycena genomes resolve the evolution of fungal bioluminescence.</title>
        <authorList>
            <person name="Tsai I.J."/>
        </authorList>
    </citation>
    <scope>NUCLEOTIDE SEQUENCE</scope>
    <source>
        <strain evidence="1">CCC161011</strain>
    </source>
</reference>
<accession>A0A8H6YBE9</accession>
<keyword evidence="2" id="KW-1185">Reference proteome</keyword>
<evidence type="ECO:0000313" key="1">
    <source>
        <dbReference type="EMBL" id="KAF7356042.1"/>
    </source>
</evidence>
<dbReference type="Proteomes" id="UP000620124">
    <property type="component" value="Unassembled WGS sequence"/>
</dbReference>
<organism evidence="1 2">
    <name type="scientific">Mycena venus</name>
    <dbReference type="NCBI Taxonomy" id="2733690"/>
    <lineage>
        <taxon>Eukaryota</taxon>
        <taxon>Fungi</taxon>
        <taxon>Dikarya</taxon>
        <taxon>Basidiomycota</taxon>
        <taxon>Agaricomycotina</taxon>
        <taxon>Agaricomycetes</taxon>
        <taxon>Agaricomycetidae</taxon>
        <taxon>Agaricales</taxon>
        <taxon>Marasmiineae</taxon>
        <taxon>Mycenaceae</taxon>
        <taxon>Mycena</taxon>
    </lineage>
</organism>
<name>A0A8H6YBE9_9AGAR</name>
<sequence length="137" mass="14902">MCKATTFHLPPAKNVKFADELAAQLFHGTNEDPFSDSYPALDTDLQQQRSDEAVFAATLDSLPAAYSQAANSSQENSPDDAIIILDTYAIFYLSGTVPEDLIVSLESSAIRFILPIINNRQQVECIVDSGSQINAMS</sequence>